<protein>
    <submittedName>
        <fullName evidence="1">Uncharacterized protein</fullName>
    </submittedName>
</protein>
<comment type="caution">
    <text evidence="1">The sequence shown here is derived from an EMBL/GenBank/DDBJ whole genome shotgun (WGS) entry which is preliminary data.</text>
</comment>
<name>A0AAV6QKY1_SOLSE</name>
<dbReference type="AlphaFoldDB" id="A0AAV6QKY1"/>
<dbReference type="Proteomes" id="UP000693946">
    <property type="component" value="Linkage Group LG4"/>
</dbReference>
<organism evidence="1 2">
    <name type="scientific">Solea senegalensis</name>
    <name type="common">Senegalese sole</name>
    <dbReference type="NCBI Taxonomy" id="28829"/>
    <lineage>
        <taxon>Eukaryota</taxon>
        <taxon>Metazoa</taxon>
        <taxon>Chordata</taxon>
        <taxon>Craniata</taxon>
        <taxon>Vertebrata</taxon>
        <taxon>Euteleostomi</taxon>
        <taxon>Actinopterygii</taxon>
        <taxon>Neopterygii</taxon>
        <taxon>Teleostei</taxon>
        <taxon>Neoteleostei</taxon>
        <taxon>Acanthomorphata</taxon>
        <taxon>Carangaria</taxon>
        <taxon>Pleuronectiformes</taxon>
        <taxon>Pleuronectoidei</taxon>
        <taxon>Soleidae</taxon>
        <taxon>Solea</taxon>
    </lineage>
</organism>
<evidence type="ECO:0000313" key="2">
    <source>
        <dbReference type="Proteomes" id="UP000693946"/>
    </source>
</evidence>
<evidence type="ECO:0000313" key="1">
    <source>
        <dbReference type="EMBL" id="KAG7493778.1"/>
    </source>
</evidence>
<gene>
    <name evidence="1" type="ORF">JOB18_016087</name>
</gene>
<dbReference type="EMBL" id="JAGKHQ010000016">
    <property type="protein sequence ID" value="KAG7493778.1"/>
    <property type="molecule type" value="Genomic_DNA"/>
</dbReference>
<sequence length="131" mass="14275">MGIPTLLRSLNAPSTCRSAEIEHLLKGLCGECVHEASLSQRGAHQISIVDLLMLRSVLHRQRFHTQDEREMNTEDARGDMGALTTPAIATLTAPLHRGSDVTGAEEEAAPSLKFATCILMVKVTEPKTDTR</sequence>
<reference evidence="1 2" key="1">
    <citation type="journal article" date="2021" name="Sci. Rep.">
        <title>Chromosome anchoring in Senegalese sole (Solea senegalensis) reveals sex-associated markers and genome rearrangements in flatfish.</title>
        <authorList>
            <person name="Guerrero-Cozar I."/>
            <person name="Gomez-Garrido J."/>
            <person name="Berbel C."/>
            <person name="Martinez-Blanch J.F."/>
            <person name="Alioto T."/>
            <person name="Claros M.G."/>
            <person name="Gagnaire P.A."/>
            <person name="Manchado M."/>
        </authorList>
    </citation>
    <scope>NUCLEOTIDE SEQUENCE [LARGE SCALE GENOMIC DNA]</scope>
    <source>
        <strain evidence="1">Sse05_10M</strain>
    </source>
</reference>
<accession>A0AAV6QKY1</accession>
<keyword evidence="2" id="KW-1185">Reference proteome</keyword>
<proteinExistence type="predicted"/>